<dbReference type="EMBL" id="JAGGKT010000002">
    <property type="protein sequence ID" value="MBP1930960.1"/>
    <property type="molecule type" value="Genomic_DNA"/>
</dbReference>
<comment type="caution">
    <text evidence="2">The sequence shown here is derived from an EMBL/GenBank/DDBJ whole genome shotgun (WGS) entry which is preliminary data.</text>
</comment>
<gene>
    <name evidence="2" type="ORF">J2Z37_000957</name>
</gene>
<evidence type="ECO:0000256" key="1">
    <source>
        <dbReference type="SAM" id="MobiDB-lite"/>
    </source>
</evidence>
<feature type="region of interest" description="Disordered" evidence="1">
    <location>
        <begin position="59"/>
        <end position="95"/>
    </location>
</feature>
<keyword evidence="3" id="KW-1185">Reference proteome</keyword>
<reference evidence="2 3" key="1">
    <citation type="submission" date="2021-03" db="EMBL/GenBank/DDBJ databases">
        <title>Genomic Encyclopedia of Type Strains, Phase IV (KMG-IV): sequencing the most valuable type-strain genomes for metagenomic binning, comparative biology and taxonomic classification.</title>
        <authorList>
            <person name="Goeker M."/>
        </authorList>
    </citation>
    <scope>NUCLEOTIDE SEQUENCE [LARGE SCALE GENOMIC DNA]</scope>
    <source>
        <strain evidence="2 3">DSM 24738</strain>
    </source>
</reference>
<evidence type="ECO:0000313" key="3">
    <source>
        <dbReference type="Proteomes" id="UP001519343"/>
    </source>
</evidence>
<name>A0ABS4GL21_9BACL</name>
<accession>A0ABS4GL21</accession>
<feature type="compositionally biased region" description="Basic and acidic residues" evidence="1">
    <location>
        <begin position="59"/>
        <end position="77"/>
    </location>
</feature>
<organism evidence="2 3">
    <name type="scientific">Ammoniphilus resinae</name>
    <dbReference type="NCBI Taxonomy" id="861532"/>
    <lineage>
        <taxon>Bacteria</taxon>
        <taxon>Bacillati</taxon>
        <taxon>Bacillota</taxon>
        <taxon>Bacilli</taxon>
        <taxon>Bacillales</taxon>
        <taxon>Paenibacillaceae</taxon>
        <taxon>Aneurinibacillus group</taxon>
        <taxon>Ammoniphilus</taxon>
    </lineage>
</organism>
<dbReference type="RefSeq" id="WP_209809067.1">
    <property type="nucleotide sequence ID" value="NZ_JAGGKT010000002.1"/>
</dbReference>
<protein>
    <submittedName>
        <fullName evidence="2">Uncharacterized protein</fullName>
    </submittedName>
</protein>
<proteinExistence type="predicted"/>
<sequence>MEEKQFTPLSTEYDQSHTIFPEEFAEGPYGSPMNFDMSRDFWRDDMYPAPRFTYEARGFHEGTPRQDPGAHKTHDEQGTNVEGPFGPGVGEAGSE</sequence>
<feature type="compositionally biased region" description="Gly residues" evidence="1">
    <location>
        <begin position="85"/>
        <end position="95"/>
    </location>
</feature>
<evidence type="ECO:0000313" key="2">
    <source>
        <dbReference type="EMBL" id="MBP1930960.1"/>
    </source>
</evidence>
<dbReference type="Proteomes" id="UP001519343">
    <property type="component" value="Unassembled WGS sequence"/>
</dbReference>